<dbReference type="STRING" id="400682.A0A1X7TMC8"/>
<dbReference type="GO" id="GO:0017116">
    <property type="term" value="F:single-stranded DNA helicase activity"/>
    <property type="evidence" value="ECO:0007669"/>
    <property type="project" value="TreeGrafter"/>
</dbReference>
<organism evidence="4">
    <name type="scientific">Amphimedon queenslandica</name>
    <name type="common">Sponge</name>
    <dbReference type="NCBI Taxonomy" id="400682"/>
    <lineage>
        <taxon>Eukaryota</taxon>
        <taxon>Metazoa</taxon>
        <taxon>Porifera</taxon>
        <taxon>Demospongiae</taxon>
        <taxon>Heteroscleromorpha</taxon>
        <taxon>Haplosclerida</taxon>
        <taxon>Niphatidae</taxon>
        <taxon>Amphimedon</taxon>
    </lineage>
</organism>
<dbReference type="GO" id="GO:0016787">
    <property type="term" value="F:hydrolase activity"/>
    <property type="evidence" value="ECO:0007669"/>
    <property type="project" value="UniProtKB-KW"/>
</dbReference>
<dbReference type="EnsemblMetazoa" id="Aqu2.1.15996_001">
    <property type="protein sequence ID" value="Aqu2.1.15996_001"/>
    <property type="gene ID" value="Aqu2.1.15996"/>
</dbReference>
<dbReference type="AlphaFoldDB" id="A0A1X7TMC8"/>
<reference evidence="4" key="1">
    <citation type="submission" date="2017-05" db="UniProtKB">
        <authorList>
            <consortium name="EnsemblMetazoa"/>
        </authorList>
    </citation>
    <scope>IDENTIFICATION</scope>
</reference>
<dbReference type="GO" id="GO:0005634">
    <property type="term" value="C:nucleus"/>
    <property type="evidence" value="ECO:0007669"/>
    <property type="project" value="UniProtKB-SubCell"/>
</dbReference>
<keyword evidence="1" id="KW-0547">Nucleotide-binding</keyword>
<dbReference type="Pfam" id="PF00493">
    <property type="entry name" value="MCM"/>
    <property type="match status" value="2"/>
</dbReference>
<dbReference type="InterPro" id="IPR027417">
    <property type="entry name" value="P-loop_NTPase"/>
</dbReference>
<dbReference type="InterPro" id="IPR031327">
    <property type="entry name" value="MCM"/>
</dbReference>
<evidence type="ECO:0000256" key="2">
    <source>
        <dbReference type="ARBA" id="ARBA00022840"/>
    </source>
</evidence>
<evidence type="ECO:0000256" key="1">
    <source>
        <dbReference type="ARBA" id="ARBA00022741"/>
    </source>
</evidence>
<dbReference type="GO" id="GO:0003697">
    <property type="term" value="F:single-stranded DNA binding"/>
    <property type="evidence" value="ECO:0007669"/>
    <property type="project" value="TreeGrafter"/>
</dbReference>
<proteinExistence type="predicted"/>
<dbReference type="InParanoid" id="A0A1X7TMC8"/>
<evidence type="ECO:0000259" key="3">
    <source>
        <dbReference type="PROSITE" id="PS50051"/>
    </source>
</evidence>
<name>A0A1X7TMC8_AMPQE</name>
<dbReference type="PANTHER" id="PTHR11630:SF48">
    <property type="entry name" value="DNA HELICASE MCM9"/>
    <property type="match status" value="1"/>
</dbReference>
<keyword evidence="2" id="KW-0067">ATP-binding</keyword>
<dbReference type="SUPFAM" id="SSF52540">
    <property type="entry name" value="P-loop containing nucleoside triphosphate hydrolases"/>
    <property type="match status" value="1"/>
</dbReference>
<dbReference type="Gene3D" id="3.40.50.300">
    <property type="entry name" value="P-loop containing nucleotide triphosphate hydrolases"/>
    <property type="match status" value="2"/>
</dbReference>
<dbReference type="PANTHER" id="PTHR11630">
    <property type="entry name" value="DNA REPLICATION LICENSING FACTOR MCM FAMILY MEMBER"/>
    <property type="match status" value="1"/>
</dbReference>
<dbReference type="OrthoDB" id="271325at2759"/>
<sequence length="172" mass="18133">MSAIIYVDESGTCVRGDCHLLLVGDPGTGKSQFLKFASSLSPRSVLTTGVGTTSAGLTVAAVKDGSEWQLEAGALLLADGGTDPVYMKQCSNKLFSVAKAGLVCKLSTRCSILAATNPKGNYDPELSTGINVALASPLLSRFDVVLVLLDSYNEEWDRVTGSIYALLTRGFY</sequence>
<protein>
    <recommendedName>
        <fullName evidence="3">MCM C-terminal AAA(+) ATPase domain-containing protein</fullName>
    </recommendedName>
</protein>
<dbReference type="GO" id="GO:0000724">
    <property type="term" value="P:double-strand break repair via homologous recombination"/>
    <property type="evidence" value="ECO:0007669"/>
    <property type="project" value="TreeGrafter"/>
</dbReference>
<feature type="domain" description="MCM C-terminal AAA(+) ATPase" evidence="3">
    <location>
        <begin position="1"/>
        <end position="158"/>
    </location>
</feature>
<dbReference type="PRINTS" id="PR01657">
    <property type="entry name" value="MCMFAMILY"/>
</dbReference>
<evidence type="ECO:0000313" key="4">
    <source>
        <dbReference type="EnsemblMetazoa" id="Aqu2.1.15996_001"/>
    </source>
</evidence>
<dbReference type="InterPro" id="IPR001208">
    <property type="entry name" value="MCM_dom"/>
</dbReference>
<accession>A0A1X7TMC8</accession>
<dbReference type="PROSITE" id="PS50051">
    <property type="entry name" value="MCM_2"/>
    <property type="match status" value="1"/>
</dbReference>
<dbReference type="GO" id="GO:0042555">
    <property type="term" value="C:MCM complex"/>
    <property type="evidence" value="ECO:0007669"/>
    <property type="project" value="TreeGrafter"/>
</dbReference>
<dbReference type="GO" id="GO:0005524">
    <property type="term" value="F:ATP binding"/>
    <property type="evidence" value="ECO:0007669"/>
    <property type="project" value="UniProtKB-KW"/>
</dbReference>